<dbReference type="InterPro" id="IPR045006">
    <property type="entry name" value="CHLI-like"/>
</dbReference>
<dbReference type="Pfam" id="PF13541">
    <property type="entry name" value="ChlI"/>
    <property type="match status" value="1"/>
</dbReference>
<dbReference type="InterPro" id="IPR027417">
    <property type="entry name" value="P-loop_NTPase"/>
</dbReference>
<comment type="similarity">
    <text evidence="1">Belongs to the Mg-chelatase subunits D/I family. ComM subfamily.</text>
</comment>
<organism evidence="3 4">
    <name type="scientific">Candidatus Avidehalobacter gallistercoris</name>
    <dbReference type="NCBI Taxonomy" id="2840694"/>
    <lineage>
        <taxon>Bacteria</taxon>
        <taxon>Bacillati</taxon>
        <taxon>Bacillota</taxon>
        <taxon>Clostridia</taxon>
        <taxon>Eubacteriales</taxon>
        <taxon>Peptococcaceae</taxon>
        <taxon>Peptococcaceae incertae sedis</taxon>
        <taxon>Candidatus Avidehalobacter</taxon>
    </lineage>
</organism>
<comment type="caution">
    <text evidence="3">The sequence shown here is derived from an EMBL/GenBank/DDBJ whole genome shotgun (WGS) entry which is preliminary data.</text>
</comment>
<dbReference type="InterPro" id="IPR000523">
    <property type="entry name" value="Mg_chelatse_chII-like_cat_dom"/>
</dbReference>
<dbReference type="InterPro" id="IPR025158">
    <property type="entry name" value="Mg_chelat-rel_C"/>
</dbReference>
<dbReference type="InterPro" id="IPR004482">
    <property type="entry name" value="Mg_chelat-rel"/>
</dbReference>
<dbReference type="InterPro" id="IPR003593">
    <property type="entry name" value="AAA+_ATPase"/>
</dbReference>
<dbReference type="Pfam" id="PF01078">
    <property type="entry name" value="Mg_chelatase"/>
    <property type="match status" value="1"/>
</dbReference>
<dbReference type="PANTHER" id="PTHR32039:SF7">
    <property type="entry name" value="COMPETENCE PROTEIN COMM"/>
    <property type="match status" value="1"/>
</dbReference>
<evidence type="ECO:0000313" key="4">
    <source>
        <dbReference type="Proteomes" id="UP000824124"/>
    </source>
</evidence>
<dbReference type="SUPFAM" id="SSF54211">
    <property type="entry name" value="Ribosomal protein S5 domain 2-like"/>
    <property type="match status" value="1"/>
</dbReference>
<dbReference type="Proteomes" id="UP000824124">
    <property type="component" value="Unassembled WGS sequence"/>
</dbReference>
<name>A0A9D1HK03_9FIRM</name>
<protein>
    <submittedName>
        <fullName evidence="3">YifB family Mg chelatase-like AAA ATPase</fullName>
    </submittedName>
</protein>
<feature type="domain" description="AAA+ ATPase" evidence="2">
    <location>
        <begin position="218"/>
        <end position="401"/>
    </location>
</feature>
<dbReference type="Pfam" id="PF13335">
    <property type="entry name" value="Mg_chelatase_C"/>
    <property type="match status" value="1"/>
</dbReference>
<dbReference type="SUPFAM" id="SSF52540">
    <property type="entry name" value="P-loop containing nucleoside triphosphate hydrolases"/>
    <property type="match status" value="1"/>
</dbReference>
<evidence type="ECO:0000259" key="2">
    <source>
        <dbReference type="SMART" id="SM00382"/>
    </source>
</evidence>
<proteinExistence type="inferred from homology"/>
<evidence type="ECO:0000256" key="1">
    <source>
        <dbReference type="ARBA" id="ARBA00006354"/>
    </source>
</evidence>
<dbReference type="AlphaFoldDB" id="A0A9D1HK03"/>
<evidence type="ECO:0000313" key="3">
    <source>
        <dbReference type="EMBL" id="HIU09746.1"/>
    </source>
</evidence>
<dbReference type="InterPro" id="IPR014721">
    <property type="entry name" value="Ribsml_uS5_D2-typ_fold_subgr"/>
</dbReference>
<dbReference type="PANTHER" id="PTHR32039">
    <property type="entry name" value="MAGNESIUM-CHELATASE SUBUNIT CHLI"/>
    <property type="match status" value="1"/>
</dbReference>
<dbReference type="Gene3D" id="3.40.50.300">
    <property type="entry name" value="P-loop containing nucleotide triphosphate hydrolases"/>
    <property type="match status" value="1"/>
</dbReference>
<reference evidence="3" key="1">
    <citation type="submission" date="2020-10" db="EMBL/GenBank/DDBJ databases">
        <authorList>
            <person name="Gilroy R."/>
        </authorList>
    </citation>
    <scope>NUCLEOTIDE SEQUENCE</scope>
    <source>
        <strain evidence="3">2830</strain>
    </source>
</reference>
<gene>
    <name evidence="3" type="ORF">IAB00_00605</name>
</gene>
<sequence length="516" mass="56222">MLAIVKSCSLQGAEAYMVQVEVDVSSGMPAFEIVGLPDTAVRESRERVRTALKNSGLEFPFQRITVNLAPANVKKEGASLDFAIAVGILLATGQLAANNAQLDKTVFLGELSLDGALRSINGVLPITYILPDKGISDLLLPVANAKEGALLGQTRVFGIENLAQFVKFWQGEKYIEPTVVDAASLFDQSQNQGAGSLDMADVKGQQATKRAMEIAAAGRHNLLMVGAPGSGKTMLARRLPGILPDLTLAESLEVTRIYSICGLLPEHSPLIVTRPFRAPHHTASPQSVIGGGRVPRPGEVSLAHNGVLFLDELPEFSRDVREALRQPLEDKVVTVSRVQGRQDYDASFQLVAAMNPCPCGFLGDPLKQCTCTPYQVSRYLGRVSGPLLDRIDMQVNVQRVEFADLADDERPETSAEIKKRVMMARQIQLERFAGENIFANADMSHTQLEKFCQLTAEARGLLAQVFRQLQLSARGHDRLLKVARTIADLARAEQIEAAHLAEAVQYRGLEQFAAYK</sequence>
<dbReference type="InterPro" id="IPR020568">
    <property type="entry name" value="Ribosomal_Su5_D2-typ_SF"/>
</dbReference>
<dbReference type="GO" id="GO:0005524">
    <property type="term" value="F:ATP binding"/>
    <property type="evidence" value="ECO:0007669"/>
    <property type="project" value="InterPro"/>
</dbReference>
<dbReference type="EMBL" id="DVMH01000004">
    <property type="protein sequence ID" value="HIU09746.1"/>
    <property type="molecule type" value="Genomic_DNA"/>
</dbReference>
<dbReference type="Gene3D" id="3.30.230.10">
    <property type="match status" value="1"/>
</dbReference>
<dbReference type="SMART" id="SM00382">
    <property type="entry name" value="AAA"/>
    <property type="match status" value="1"/>
</dbReference>
<accession>A0A9D1HK03</accession>
<dbReference type="NCBIfam" id="TIGR00368">
    <property type="entry name" value="YifB family Mg chelatase-like AAA ATPase"/>
    <property type="match status" value="1"/>
</dbReference>
<reference evidence="3" key="2">
    <citation type="journal article" date="2021" name="PeerJ">
        <title>Extensive microbial diversity within the chicken gut microbiome revealed by metagenomics and culture.</title>
        <authorList>
            <person name="Gilroy R."/>
            <person name="Ravi A."/>
            <person name="Getino M."/>
            <person name="Pursley I."/>
            <person name="Horton D.L."/>
            <person name="Alikhan N.F."/>
            <person name="Baker D."/>
            <person name="Gharbi K."/>
            <person name="Hall N."/>
            <person name="Watson M."/>
            <person name="Adriaenssens E.M."/>
            <person name="Foster-Nyarko E."/>
            <person name="Jarju S."/>
            <person name="Secka A."/>
            <person name="Antonio M."/>
            <person name="Oren A."/>
            <person name="Chaudhuri R.R."/>
            <person name="La Ragione R."/>
            <person name="Hildebrand F."/>
            <person name="Pallen M.J."/>
        </authorList>
    </citation>
    <scope>NUCLEOTIDE SEQUENCE</scope>
    <source>
        <strain evidence="3">2830</strain>
    </source>
</reference>